<protein>
    <submittedName>
        <fullName evidence="5">DUF2207 domain-containing protein</fullName>
    </submittedName>
</protein>
<evidence type="ECO:0000313" key="6">
    <source>
        <dbReference type="Proteomes" id="UP001323798"/>
    </source>
</evidence>
<keyword evidence="2" id="KW-0812">Transmembrane</keyword>
<accession>A0ABZ0SLV7</accession>
<gene>
    <name evidence="5" type="ORF">SM116_16060</name>
</gene>
<dbReference type="Proteomes" id="UP001323798">
    <property type="component" value="Chromosome"/>
</dbReference>
<dbReference type="RefSeq" id="WP_320941972.1">
    <property type="nucleotide sequence ID" value="NZ_BAABEU010000001.1"/>
</dbReference>
<keyword evidence="2" id="KW-1133">Transmembrane helix</keyword>
<feature type="transmembrane region" description="Helical" evidence="2">
    <location>
        <begin position="264"/>
        <end position="287"/>
    </location>
</feature>
<keyword evidence="2" id="KW-0472">Membrane</keyword>
<feature type="transmembrane region" description="Helical" evidence="2">
    <location>
        <begin position="420"/>
        <end position="441"/>
    </location>
</feature>
<dbReference type="EMBL" id="CP139368">
    <property type="protein sequence ID" value="WPR89256.1"/>
    <property type="molecule type" value="Genomic_DNA"/>
</dbReference>
<keyword evidence="6" id="KW-1185">Reference proteome</keyword>
<organism evidence="5 6">
    <name type="scientific">Microbacterium rhizosphaerae</name>
    <dbReference type="NCBI Taxonomy" id="1678237"/>
    <lineage>
        <taxon>Bacteria</taxon>
        <taxon>Bacillati</taxon>
        <taxon>Actinomycetota</taxon>
        <taxon>Actinomycetes</taxon>
        <taxon>Micrococcales</taxon>
        <taxon>Microbacteriaceae</taxon>
        <taxon>Microbacterium</taxon>
    </lineage>
</organism>
<reference evidence="5 6" key="1">
    <citation type="submission" date="2023-11" db="EMBL/GenBank/DDBJ databases">
        <title>Genome sequence of Microbacterium rhizosphaerae KACC 19337.</title>
        <authorList>
            <person name="Choi H."/>
            <person name="Kim S."/>
            <person name="Kim Y."/>
            <person name="Kwon S.-W."/>
            <person name="Heo J."/>
        </authorList>
    </citation>
    <scope>NUCLEOTIDE SEQUENCE [LARGE SCALE GENOMIC DNA]</scope>
    <source>
        <strain evidence="5 6">KACC 19337</strain>
    </source>
</reference>
<evidence type="ECO:0000256" key="1">
    <source>
        <dbReference type="SAM" id="MobiDB-lite"/>
    </source>
</evidence>
<dbReference type="Pfam" id="PF09972">
    <property type="entry name" value="DUF2207"/>
    <property type="match status" value="1"/>
</dbReference>
<evidence type="ECO:0000256" key="2">
    <source>
        <dbReference type="SAM" id="Phobius"/>
    </source>
</evidence>
<proteinExistence type="predicted"/>
<feature type="transmembrane region" description="Helical" evidence="2">
    <location>
        <begin position="447"/>
        <end position="468"/>
    </location>
</feature>
<name>A0ABZ0SLV7_9MICO</name>
<feature type="domain" description="Predicted membrane protein YciQ-like C-terminal" evidence="4">
    <location>
        <begin position="302"/>
        <end position="545"/>
    </location>
</feature>
<feature type="domain" description="DUF2207" evidence="3">
    <location>
        <begin position="72"/>
        <end position="247"/>
    </location>
</feature>
<dbReference type="Pfam" id="PF20990">
    <property type="entry name" value="DUF2207_C"/>
    <property type="match status" value="1"/>
</dbReference>
<dbReference type="InterPro" id="IPR018702">
    <property type="entry name" value="DUF2207"/>
</dbReference>
<dbReference type="InterPro" id="IPR048389">
    <property type="entry name" value="YciQ-like_C"/>
</dbReference>
<feature type="compositionally biased region" description="Gly residues" evidence="1">
    <location>
        <begin position="590"/>
        <end position="610"/>
    </location>
</feature>
<evidence type="ECO:0000259" key="3">
    <source>
        <dbReference type="Pfam" id="PF09972"/>
    </source>
</evidence>
<sequence>MQRMQRFPRGRGAMRWLAIVVGVAASVVFLSAPATARTAVPAGVVVAGVDDFSFASMDARYTLGRARDGTSTLTVVETFVADFPRTDQNHGMRRSIPDSYNGQPLFPKLVSITDGQGHPRESETDSSDGTFTMTSRSAQFVHGQQTYVFTYTLRNVTWTFADTGADEFYWDVNGVDWPQTFGRVSTTLTMDASLAAALTGRQACYHGPQGSTQQCDITVTTTSGGATADAAITNVPPHETLTIAVGFAKGTFVLFDNSPFASPWGWIQLVGLVGAIGMLVAAIVVRIRRLRDDPGRPTIIAEYEPPAGFDAALSAALLTRTSKVVPAEVLEQAVAGSIRIVEVEHGILGRTRLQAELVDRARADVDGQMLLDGMFGSDTVFLFGKQNSAFAAAARKVSSWASAQLSTRGLRRQVPRRVRAVPILLAWLLAALVIVAGIAAIGAGVAAIWVIPVIIVSVVAAFVTAGLLSRRPLSAAGAEARDHLEGLRVFIEWAEADRIRMLQSPRGAERRQIDVNDPGQMLKLYEKLLPFAVIFGQEKEWAKQLVVLYAATGVAGPYWYVGVNGFDASTFSSQVGTLSAAAASSSSTSGGSGGGGGAGGGGGGGGGGGV</sequence>
<evidence type="ECO:0000313" key="5">
    <source>
        <dbReference type="EMBL" id="WPR89256.1"/>
    </source>
</evidence>
<feature type="region of interest" description="Disordered" evidence="1">
    <location>
        <begin position="583"/>
        <end position="610"/>
    </location>
</feature>
<evidence type="ECO:0000259" key="4">
    <source>
        <dbReference type="Pfam" id="PF20990"/>
    </source>
</evidence>